<dbReference type="AlphaFoldDB" id="A0A0L0W150"/>
<protein>
    <submittedName>
        <fullName evidence="2">Uncharacterized protein</fullName>
    </submittedName>
</protein>
<comment type="caution">
    <text evidence="2">The sequence shown here is derived from an EMBL/GenBank/DDBJ whole genome shotgun (WGS) entry which is preliminary data.</text>
</comment>
<proteinExistence type="predicted"/>
<feature type="compositionally biased region" description="Low complexity" evidence="1">
    <location>
        <begin position="271"/>
        <end position="290"/>
    </location>
</feature>
<name>A0A0L0W150_9BASI</name>
<organism evidence="2 3">
    <name type="scientific">Puccinia striiformis f. sp. tritici PST-78</name>
    <dbReference type="NCBI Taxonomy" id="1165861"/>
    <lineage>
        <taxon>Eukaryota</taxon>
        <taxon>Fungi</taxon>
        <taxon>Dikarya</taxon>
        <taxon>Basidiomycota</taxon>
        <taxon>Pucciniomycotina</taxon>
        <taxon>Pucciniomycetes</taxon>
        <taxon>Pucciniales</taxon>
        <taxon>Pucciniaceae</taxon>
        <taxon>Puccinia</taxon>
    </lineage>
</organism>
<feature type="compositionally biased region" description="Polar residues" evidence="1">
    <location>
        <begin position="328"/>
        <end position="337"/>
    </location>
</feature>
<feature type="compositionally biased region" description="Low complexity" evidence="1">
    <location>
        <begin position="124"/>
        <end position="137"/>
    </location>
</feature>
<evidence type="ECO:0000313" key="3">
    <source>
        <dbReference type="Proteomes" id="UP000054564"/>
    </source>
</evidence>
<gene>
    <name evidence="2" type="ORF">PSTG_01451</name>
</gene>
<dbReference type="Proteomes" id="UP000054564">
    <property type="component" value="Unassembled WGS sequence"/>
</dbReference>
<feature type="compositionally biased region" description="Low complexity" evidence="1">
    <location>
        <begin position="84"/>
        <end position="98"/>
    </location>
</feature>
<accession>A0A0L0W150</accession>
<sequence length="480" mass="50964">MSAFNSSVAGPTPRGRQAKATKGHNMLTAGLRRLRTLSGVYHGRSSSDLTDQHRPPVPVLNRASFDQNQDPWPAATLGSPFTESAQSSGPLPPSLSQLRGIHFVPDANQDPDLDQASSTNPSRPQSAESAPSSGAAPLGNIINSASDVNPSFAGSWSEPRDDDCGSSPSTLSAFEDSSIASDDTSSAIGALLPSVCPVTGAIQLSAQACQAAYPPIDLESPYAPYAPTSPLSATSVQKPNQSTTTSVGTFNVRMGLRHLPSIVPKATTKLHLQSHQTTQHQQPGSSPSSTVDIHLEKTGSSINACPSSPCEVRNASSLGCSVYVSGSDQSSPMTPESLQYKEGATTPRTGGIKTKLGWSGKKNHRHTQSASIGHTGSIPFPCSTQDDPEMTPKQQRERNCSEGAKSMLRSNLWALPIQRIRTSSDAISTIIRGIRSRKTTLRHSPSETSFEARPFSVRTESFYEILDTSAIPCDSTFEPR</sequence>
<feature type="region of interest" description="Disordered" evidence="1">
    <location>
        <begin position="1"/>
        <end position="174"/>
    </location>
</feature>
<evidence type="ECO:0000313" key="2">
    <source>
        <dbReference type="EMBL" id="KNF05234.1"/>
    </source>
</evidence>
<feature type="compositionally biased region" description="Polar residues" evidence="1">
    <location>
        <begin position="141"/>
        <end position="154"/>
    </location>
</feature>
<dbReference type="OrthoDB" id="2499923at2759"/>
<feature type="region of interest" description="Disordered" evidence="1">
    <location>
        <begin position="328"/>
        <end position="379"/>
    </location>
</feature>
<feature type="region of interest" description="Disordered" evidence="1">
    <location>
        <begin position="271"/>
        <end position="291"/>
    </location>
</feature>
<reference evidence="3" key="1">
    <citation type="submission" date="2014-03" db="EMBL/GenBank/DDBJ databases">
        <title>The Genome Sequence of Puccinia striiformis f. sp. tritici PST-78.</title>
        <authorList>
            <consortium name="The Broad Institute Genome Sequencing Platform"/>
            <person name="Cuomo C."/>
            <person name="Hulbert S."/>
            <person name="Chen X."/>
            <person name="Walker B."/>
            <person name="Young S.K."/>
            <person name="Zeng Q."/>
            <person name="Gargeya S."/>
            <person name="Fitzgerald M."/>
            <person name="Haas B."/>
            <person name="Abouelleil A."/>
            <person name="Alvarado L."/>
            <person name="Arachchi H.M."/>
            <person name="Berlin A.M."/>
            <person name="Chapman S.B."/>
            <person name="Goldberg J."/>
            <person name="Griggs A."/>
            <person name="Gujja S."/>
            <person name="Hansen M."/>
            <person name="Howarth C."/>
            <person name="Imamovic A."/>
            <person name="Larimer J."/>
            <person name="McCowan C."/>
            <person name="Montmayeur A."/>
            <person name="Murphy C."/>
            <person name="Neiman D."/>
            <person name="Pearson M."/>
            <person name="Priest M."/>
            <person name="Roberts A."/>
            <person name="Saif S."/>
            <person name="Shea T."/>
            <person name="Sisk P."/>
            <person name="Sykes S."/>
            <person name="Wortman J."/>
            <person name="Nusbaum C."/>
            <person name="Birren B."/>
        </authorList>
    </citation>
    <scope>NUCLEOTIDE SEQUENCE [LARGE SCALE GENOMIC DNA]</scope>
    <source>
        <strain evidence="3">race PST-78</strain>
    </source>
</reference>
<keyword evidence="3" id="KW-1185">Reference proteome</keyword>
<evidence type="ECO:0000256" key="1">
    <source>
        <dbReference type="SAM" id="MobiDB-lite"/>
    </source>
</evidence>
<dbReference type="EMBL" id="AJIL01000008">
    <property type="protein sequence ID" value="KNF05234.1"/>
    <property type="molecule type" value="Genomic_DNA"/>
</dbReference>